<evidence type="ECO:0000256" key="3">
    <source>
        <dbReference type="ARBA" id="ARBA00022448"/>
    </source>
</evidence>
<evidence type="ECO:0000256" key="1">
    <source>
        <dbReference type="ARBA" id="ARBA00004141"/>
    </source>
</evidence>
<dbReference type="GO" id="GO:0016020">
    <property type="term" value="C:membrane"/>
    <property type="evidence" value="ECO:0007669"/>
    <property type="project" value="UniProtKB-SubCell"/>
</dbReference>
<feature type="transmembrane region" description="Helical" evidence="10">
    <location>
        <begin position="415"/>
        <end position="436"/>
    </location>
</feature>
<evidence type="ECO:0000256" key="2">
    <source>
        <dbReference type="ARBA" id="ARBA00010992"/>
    </source>
</evidence>
<dbReference type="InterPro" id="IPR003663">
    <property type="entry name" value="Sugar/inositol_transpt"/>
</dbReference>
<evidence type="ECO:0000256" key="4">
    <source>
        <dbReference type="ARBA" id="ARBA00022597"/>
    </source>
</evidence>
<dbReference type="PROSITE" id="PS00217">
    <property type="entry name" value="SUGAR_TRANSPORT_2"/>
    <property type="match status" value="1"/>
</dbReference>
<keyword evidence="3 9" id="KW-0813">Transport</keyword>
<feature type="transmembrane region" description="Helical" evidence="10">
    <location>
        <begin position="379"/>
        <end position="403"/>
    </location>
</feature>
<keyword evidence="8 10" id="KW-0472">Membrane</keyword>
<keyword evidence="7 10" id="KW-1133">Transmembrane helix</keyword>
<feature type="transmembrane region" description="Helical" evidence="10">
    <location>
        <begin position="345"/>
        <end position="367"/>
    </location>
</feature>
<dbReference type="Gene3D" id="1.20.1250.20">
    <property type="entry name" value="MFS general substrate transporter like domains"/>
    <property type="match status" value="1"/>
</dbReference>
<dbReference type="PROSITE" id="PS00216">
    <property type="entry name" value="SUGAR_TRANSPORT_1"/>
    <property type="match status" value="1"/>
</dbReference>
<dbReference type="PANTHER" id="PTHR23500:SF556">
    <property type="entry name" value="SUGAR TRANSPORT PROTEIN MST6"/>
    <property type="match status" value="1"/>
</dbReference>
<name>A0A835E826_9POAL</name>
<feature type="transmembrane region" description="Helical" evidence="10">
    <location>
        <begin position="69"/>
        <end position="89"/>
    </location>
</feature>
<dbReference type="EMBL" id="JACEFO010002272">
    <property type="protein sequence ID" value="KAF8669256.1"/>
    <property type="molecule type" value="Genomic_DNA"/>
</dbReference>
<reference evidence="12" key="1">
    <citation type="submission" date="2020-07" db="EMBL/GenBank/DDBJ databases">
        <title>Genome sequence and genetic diversity analysis of an under-domesticated orphan crop, white fonio (Digitaria exilis).</title>
        <authorList>
            <person name="Bennetzen J.L."/>
            <person name="Chen S."/>
            <person name="Ma X."/>
            <person name="Wang X."/>
            <person name="Yssel A.E.J."/>
            <person name="Chaluvadi S.R."/>
            <person name="Johnson M."/>
            <person name="Gangashetty P."/>
            <person name="Hamidou F."/>
            <person name="Sanogo M.D."/>
            <person name="Zwaenepoel A."/>
            <person name="Wallace J."/>
            <person name="Van De Peer Y."/>
            <person name="Van Deynze A."/>
        </authorList>
    </citation>
    <scope>NUCLEOTIDE SEQUENCE</scope>
    <source>
        <tissue evidence="12">Leaves</tissue>
    </source>
</reference>
<feature type="domain" description="Major facilitator superfamily (MFS) profile" evidence="11">
    <location>
        <begin position="76"/>
        <end position="538"/>
    </location>
</feature>
<feature type="transmembrane region" description="Helical" evidence="10">
    <location>
        <begin position="194"/>
        <end position="210"/>
    </location>
</feature>
<dbReference type="GO" id="GO:0015145">
    <property type="term" value="F:monosaccharide transmembrane transporter activity"/>
    <property type="evidence" value="ECO:0007669"/>
    <property type="project" value="InterPro"/>
</dbReference>
<evidence type="ECO:0000313" key="13">
    <source>
        <dbReference type="Proteomes" id="UP000636709"/>
    </source>
</evidence>
<organism evidence="12 13">
    <name type="scientific">Digitaria exilis</name>
    <dbReference type="NCBI Taxonomy" id="1010633"/>
    <lineage>
        <taxon>Eukaryota</taxon>
        <taxon>Viridiplantae</taxon>
        <taxon>Streptophyta</taxon>
        <taxon>Embryophyta</taxon>
        <taxon>Tracheophyta</taxon>
        <taxon>Spermatophyta</taxon>
        <taxon>Magnoliopsida</taxon>
        <taxon>Liliopsida</taxon>
        <taxon>Poales</taxon>
        <taxon>Poaceae</taxon>
        <taxon>PACMAD clade</taxon>
        <taxon>Panicoideae</taxon>
        <taxon>Panicodae</taxon>
        <taxon>Paniceae</taxon>
        <taxon>Anthephorinae</taxon>
        <taxon>Digitaria</taxon>
    </lineage>
</organism>
<dbReference type="NCBIfam" id="TIGR00879">
    <property type="entry name" value="SP"/>
    <property type="match status" value="1"/>
</dbReference>
<evidence type="ECO:0000256" key="9">
    <source>
        <dbReference type="RuleBase" id="RU003346"/>
    </source>
</evidence>
<protein>
    <recommendedName>
        <fullName evidence="11">Major facilitator superfamily (MFS) profile domain-containing protein</fullName>
    </recommendedName>
</protein>
<dbReference type="InterPro" id="IPR036259">
    <property type="entry name" value="MFS_trans_sf"/>
</dbReference>
<dbReference type="Pfam" id="PF00083">
    <property type="entry name" value="Sugar_tr"/>
    <property type="match status" value="1"/>
</dbReference>
<dbReference type="InterPro" id="IPR045262">
    <property type="entry name" value="STP/PLT_plant"/>
</dbReference>
<dbReference type="CDD" id="cd17361">
    <property type="entry name" value="MFS_STP"/>
    <property type="match status" value="1"/>
</dbReference>
<evidence type="ECO:0000256" key="6">
    <source>
        <dbReference type="ARBA" id="ARBA00022847"/>
    </source>
</evidence>
<dbReference type="OrthoDB" id="5296287at2759"/>
<feature type="transmembrane region" description="Helical" evidence="10">
    <location>
        <begin position="445"/>
        <end position="463"/>
    </location>
</feature>
<dbReference type="PRINTS" id="PR00171">
    <property type="entry name" value="SUGRTRNSPORT"/>
</dbReference>
<dbReference type="PANTHER" id="PTHR23500">
    <property type="entry name" value="SOLUTE CARRIER FAMILY 2, FACILITATED GLUCOSE TRANSPORTER"/>
    <property type="match status" value="1"/>
</dbReference>
<comment type="similarity">
    <text evidence="2 9">Belongs to the major facilitator superfamily. Sugar transporter (TC 2.A.1.1) family.</text>
</comment>
<proteinExistence type="inferred from homology"/>
<feature type="transmembrane region" description="Helical" evidence="10">
    <location>
        <begin position="142"/>
        <end position="164"/>
    </location>
</feature>
<dbReference type="GO" id="GO:0015293">
    <property type="term" value="F:symporter activity"/>
    <property type="evidence" value="ECO:0007669"/>
    <property type="project" value="UniProtKB-KW"/>
</dbReference>
<comment type="caution">
    <text evidence="12">The sequence shown here is derived from an EMBL/GenBank/DDBJ whole genome shotgun (WGS) entry which is preliminary data.</text>
</comment>
<dbReference type="InterPro" id="IPR005829">
    <property type="entry name" value="Sugar_transporter_CS"/>
</dbReference>
<evidence type="ECO:0000259" key="11">
    <source>
        <dbReference type="PROSITE" id="PS50850"/>
    </source>
</evidence>
<dbReference type="SUPFAM" id="SSF103473">
    <property type="entry name" value="MFS general substrate transporter"/>
    <property type="match status" value="1"/>
</dbReference>
<dbReference type="InterPro" id="IPR020846">
    <property type="entry name" value="MFS_dom"/>
</dbReference>
<evidence type="ECO:0000256" key="5">
    <source>
        <dbReference type="ARBA" id="ARBA00022692"/>
    </source>
</evidence>
<feature type="transmembrane region" description="Helical" evidence="10">
    <location>
        <begin position="230"/>
        <end position="249"/>
    </location>
</feature>
<sequence length="592" mass="64533">MSAPRRKRGGEVGSGPHPVYKCSPAPRLLPHFRSSTSERARACQESWAVAMAGGAVVNAGAGKDYPGKLTMFVLFACIVAATGGLIFGYDVGISGTPSIPLLNRGVTSMNPFLMKFFPSVYRKKQEAELNQSSQYCKFNSQLLTLFTSSLYLAAFVASFFAATVTRVAGRKWSMFGGGITFLVGAALNSTAKDVAMLIVGRVLLGIGVGFNNQSVPLYLSEMAPARLRGMLNIGFQLMLTIGILGANLINYGTSKIHGGWGWRVSLALAAVPASTITVGALFLPDTPNSLITRGHTDAAKRMLKRLRGTDDVDEEYNDMVAASEESKLVAHPWRNILQPRYRPQLVMAIAIPMFLQFTGINVIMFYAPVLFKTLGFGDGASLMSAVITGLVNVFATFVSIVTVDRLGRRKLLLQGGAQMFACQIVVGGLIGAKFGFTGVAEIPKAYAVVVVLFVCAYVAGFAWSWGPLGWLVPSEIFPLEIRSAGQSINVSVNMLCTFVIAQASLPMLCRFKFVMFFFFGAWLVAMTIFVALFLPETKNVPMEQIVLVWKSHWYWRRFIRDEDVHVGADLEMHLDVAAHGVATHPTRSFFEF</sequence>
<comment type="subcellular location">
    <subcellularLocation>
        <location evidence="1">Membrane</location>
        <topology evidence="1">Multi-pass membrane protein</topology>
    </subcellularLocation>
</comment>
<dbReference type="InterPro" id="IPR044778">
    <property type="entry name" value="MFS_STP/MST-like_plant"/>
</dbReference>
<dbReference type="InterPro" id="IPR005828">
    <property type="entry name" value="MFS_sugar_transport-like"/>
</dbReference>
<gene>
    <name evidence="12" type="ORF">HU200_051589</name>
</gene>
<evidence type="ECO:0000256" key="8">
    <source>
        <dbReference type="ARBA" id="ARBA00023136"/>
    </source>
</evidence>
<feature type="transmembrane region" description="Helical" evidence="10">
    <location>
        <begin position="261"/>
        <end position="283"/>
    </location>
</feature>
<keyword evidence="4" id="KW-0762">Sugar transport</keyword>
<dbReference type="Proteomes" id="UP000636709">
    <property type="component" value="Unassembled WGS sequence"/>
</dbReference>
<dbReference type="FunFam" id="1.20.1250.20:FF:000002">
    <property type="entry name" value="Sugar transport protein 13"/>
    <property type="match status" value="1"/>
</dbReference>
<dbReference type="PROSITE" id="PS50850">
    <property type="entry name" value="MFS"/>
    <property type="match status" value="1"/>
</dbReference>
<evidence type="ECO:0000256" key="10">
    <source>
        <dbReference type="SAM" id="Phobius"/>
    </source>
</evidence>
<accession>A0A835E826</accession>
<dbReference type="AlphaFoldDB" id="A0A835E826"/>
<feature type="transmembrane region" description="Helical" evidence="10">
    <location>
        <begin position="513"/>
        <end position="534"/>
    </location>
</feature>
<evidence type="ECO:0000313" key="12">
    <source>
        <dbReference type="EMBL" id="KAF8669256.1"/>
    </source>
</evidence>
<keyword evidence="6" id="KW-0769">Symport</keyword>
<keyword evidence="13" id="KW-1185">Reference proteome</keyword>
<evidence type="ECO:0000256" key="7">
    <source>
        <dbReference type="ARBA" id="ARBA00022989"/>
    </source>
</evidence>
<keyword evidence="5 10" id="KW-0812">Transmembrane</keyword>